<dbReference type="RefSeq" id="WP_153836094.1">
    <property type="nucleotide sequence ID" value="NZ_JBHUMW010000087.1"/>
</dbReference>
<evidence type="ECO:0000256" key="1">
    <source>
        <dbReference type="SAM" id="MobiDB-lite"/>
    </source>
</evidence>
<protein>
    <recommendedName>
        <fullName evidence="5">GerMN domain-containing protein</fullName>
    </recommendedName>
</protein>
<comment type="caution">
    <text evidence="3">The sequence shown here is derived from an EMBL/GenBank/DDBJ whole genome shotgun (WGS) entry which is preliminary data.</text>
</comment>
<dbReference type="AlphaFoldDB" id="A0A6N7QZF9"/>
<evidence type="ECO:0000256" key="2">
    <source>
        <dbReference type="SAM" id="SignalP"/>
    </source>
</evidence>
<organism evidence="3 4">
    <name type="scientific">Gracilibacillus thailandensis</name>
    <dbReference type="NCBI Taxonomy" id="563735"/>
    <lineage>
        <taxon>Bacteria</taxon>
        <taxon>Bacillati</taxon>
        <taxon>Bacillota</taxon>
        <taxon>Bacilli</taxon>
        <taxon>Bacillales</taxon>
        <taxon>Bacillaceae</taxon>
        <taxon>Gracilibacillus</taxon>
    </lineage>
</organism>
<name>A0A6N7QZF9_9BACI</name>
<keyword evidence="2" id="KW-0732">Signal</keyword>
<evidence type="ECO:0000313" key="3">
    <source>
        <dbReference type="EMBL" id="MRI67523.1"/>
    </source>
</evidence>
<dbReference type="Proteomes" id="UP000435187">
    <property type="component" value="Unassembled WGS sequence"/>
</dbReference>
<feature type="chain" id="PRO_5038424921" description="GerMN domain-containing protein" evidence="2">
    <location>
        <begin position="20"/>
        <end position="331"/>
    </location>
</feature>
<feature type="region of interest" description="Disordered" evidence="1">
    <location>
        <begin position="25"/>
        <end position="64"/>
    </location>
</feature>
<evidence type="ECO:0008006" key="5">
    <source>
        <dbReference type="Google" id="ProtNLM"/>
    </source>
</evidence>
<feature type="signal peptide" evidence="2">
    <location>
        <begin position="1"/>
        <end position="19"/>
    </location>
</feature>
<accession>A0A6N7QZF9</accession>
<dbReference type="EMBL" id="WJEE01000034">
    <property type="protein sequence ID" value="MRI67523.1"/>
    <property type="molecule type" value="Genomic_DNA"/>
</dbReference>
<sequence length="331" mass="37523">MKKMIKIVGIISIVFLVVACQNTEEEEQNAEPVEENPTEIGDNEENGNVEDTEETENEMDEDDSDVYSGIQETPAYFIDSHVVSTEVEFHTAFSITRDEEQQLSLAERLEMSLNDNDPSEQEILSSYADISVEWPELHLHFNEEGNQLSTTSTQSLLFNETLYGISDLYGIEKVTFFNPDGETDIIVAERGIDEPIVIEDERGLTRGYYTVYDQELEETLFLPGGKLEEQVTNENGEPLSFPETVESMHTVDIEDAFYSSAIIEGFEIENALIENGNATVQYTMNEDIVTEDDRTVFENAMQLAALDFHAWEIRLINDTMQESITYPLVGQ</sequence>
<reference evidence="3 4" key="1">
    <citation type="submission" date="2019-10" db="EMBL/GenBank/DDBJ databases">
        <title>Gracilibacillus salitolerans sp. nov., a moderate halophile isolated from a saline soil in northwest China.</title>
        <authorList>
            <person name="Gan L."/>
        </authorList>
    </citation>
    <scope>NUCLEOTIDE SEQUENCE [LARGE SCALE GENOMIC DNA]</scope>
    <source>
        <strain evidence="3 4">TP2-8</strain>
    </source>
</reference>
<gene>
    <name evidence="3" type="ORF">GH885_14465</name>
</gene>
<dbReference type="PROSITE" id="PS51257">
    <property type="entry name" value="PROKAR_LIPOPROTEIN"/>
    <property type="match status" value="1"/>
</dbReference>
<keyword evidence="4" id="KW-1185">Reference proteome</keyword>
<proteinExistence type="predicted"/>
<evidence type="ECO:0000313" key="4">
    <source>
        <dbReference type="Proteomes" id="UP000435187"/>
    </source>
</evidence>